<gene>
    <name evidence="2" type="ORF">JOF47_003476</name>
</gene>
<protein>
    <submittedName>
        <fullName evidence="2">Transport protein</fullName>
    </submittedName>
</protein>
<comment type="caution">
    <text evidence="2">The sequence shown here is derived from an EMBL/GenBank/DDBJ whole genome shotgun (WGS) entry which is preliminary data.</text>
</comment>
<dbReference type="InterPro" id="IPR043714">
    <property type="entry name" value="DUF5655"/>
</dbReference>
<dbReference type="Pfam" id="PF18899">
    <property type="entry name" value="DUF5655"/>
    <property type="match status" value="1"/>
</dbReference>
<proteinExistence type="predicted"/>
<accession>A0ABS4XHM7</accession>
<feature type="domain" description="DUF5655" evidence="1">
    <location>
        <begin position="199"/>
        <end position="310"/>
    </location>
</feature>
<evidence type="ECO:0000259" key="1">
    <source>
        <dbReference type="Pfam" id="PF18899"/>
    </source>
</evidence>
<dbReference type="InterPro" id="IPR011856">
    <property type="entry name" value="tRNA_endonuc-like_dom_sf"/>
</dbReference>
<keyword evidence="3" id="KW-1185">Reference proteome</keyword>
<evidence type="ECO:0000313" key="2">
    <source>
        <dbReference type="EMBL" id="MBP2387965.1"/>
    </source>
</evidence>
<dbReference type="Proteomes" id="UP001296993">
    <property type="component" value="Unassembled WGS sequence"/>
</dbReference>
<reference evidence="2 3" key="1">
    <citation type="submission" date="2021-03" db="EMBL/GenBank/DDBJ databases">
        <title>Sequencing the genomes of 1000 actinobacteria strains.</title>
        <authorList>
            <person name="Klenk H.-P."/>
        </authorList>
    </citation>
    <scope>NUCLEOTIDE SEQUENCE [LARGE SCALE GENOMIC DNA]</scope>
    <source>
        <strain evidence="2 3">DSM 15797</strain>
    </source>
</reference>
<dbReference type="RefSeq" id="WP_210000640.1">
    <property type="nucleotide sequence ID" value="NZ_BAAAJY010000001.1"/>
</dbReference>
<dbReference type="EMBL" id="JAGIOF010000001">
    <property type="protein sequence ID" value="MBP2387965.1"/>
    <property type="molecule type" value="Genomic_DNA"/>
</dbReference>
<organism evidence="2 3">
    <name type="scientific">Paeniglutamicibacter kerguelensis</name>
    <dbReference type="NCBI Taxonomy" id="254788"/>
    <lineage>
        <taxon>Bacteria</taxon>
        <taxon>Bacillati</taxon>
        <taxon>Actinomycetota</taxon>
        <taxon>Actinomycetes</taxon>
        <taxon>Micrococcales</taxon>
        <taxon>Micrococcaceae</taxon>
        <taxon>Paeniglutamicibacter</taxon>
    </lineage>
</organism>
<sequence length="311" mass="35304">MADLKLFRIAEGTATEIPSGSVALERGLQVLLENNLEAIFGMRFLASEYLTGKVHRGRIDSLGLDENGSPVILEYKRTINENVINQGLFYLDWLMDHQAEFRLLVEEKLGRDASLNIDWSTPRLVCVANDFTRYDEHAVKQIDRNVELVRYRDFGSDLLAIELVTATTAASPTRRIVAPEPIESPVQVTTGSRRRNAGDLLARADKELASLYKAYEEFVLSLGDDVVRNERQDYFAFRRLKNFACVEVHPTSRNLLIYLKLDPQTVEMQAGLIRDVSSIGHFGTGDVELRIHDRESWDLVESLSRRAYEAN</sequence>
<dbReference type="Gene3D" id="3.40.1350.10">
    <property type="match status" value="1"/>
</dbReference>
<evidence type="ECO:0000313" key="3">
    <source>
        <dbReference type="Proteomes" id="UP001296993"/>
    </source>
</evidence>
<name>A0ABS4XHM7_9MICC</name>